<name>A0AAP5P7S6_9LACT</name>
<dbReference type="Proteomes" id="UP001250218">
    <property type="component" value="Unassembled WGS sequence"/>
</dbReference>
<keyword evidence="1" id="KW-0472">Membrane</keyword>
<keyword evidence="1" id="KW-1133">Transmembrane helix</keyword>
<comment type="caution">
    <text evidence="2">The sequence shown here is derived from an EMBL/GenBank/DDBJ whole genome shotgun (WGS) entry which is preliminary data.</text>
</comment>
<organism evidence="2 3">
    <name type="scientific">Lactococcus lactis</name>
    <dbReference type="NCBI Taxonomy" id="1358"/>
    <lineage>
        <taxon>Bacteria</taxon>
        <taxon>Bacillati</taxon>
        <taxon>Bacillota</taxon>
        <taxon>Bacilli</taxon>
        <taxon>Lactobacillales</taxon>
        <taxon>Streptococcaceae</taxon>
        <taxon>Lactococcus</taxon>
    </lineage>
</organism>
<protein>
    <submittedName>
        <fullName evidence="2">Uncharacterized protein</fullName>
    </submittedName>
</protein>
<sequence>MDNLTKKDVLLILGFSIFVSIFLFLVFMNQLAGAGVFGILFLIISISKKDWRIKNRKYLPILLVEVLFIALILWIKVR</sequence>
<accession>A0AAP5P7S6</accession>
<proteinExistence type="predicted"/>
<evidence type="ECO:0000313" key="3">
    <source>
        <dbReference type="Proteomes" id="UP001250218"/>
    </source>
</evidence>
<feature type="transmembrane region" description="Helical" evidence="1">
    <location>
        <begin position="57"/>
        <end position="75"/>
    </location>
</feature>
<dbReference type="RefSeq" id="WP_021466106.1">
    <property type="nucleotide sequence ID" value="NZ_CP121539.1"/>
</dbReference>
<evidence type="ECO:0000256" key="1">
    <source>
        <dbReference type="SAM" id="Phobius"/>
    </source>
</evidence>
<evidence type="ECO:0000313" key="2">
    <source>
        <dbReference type="EMBL" id="MDT2945397.1"/>
    </source>
</evidence>
<feature type="transmembrane region" description="Helical" evidence="1">
    <location>
        <begin position="12"/>
        <end position="45"/>
    </location>
</feature>
<gene>
    <name evidence="2" type="ORF">P7I04_05000</name>
</gene>
<reference evidence="2" key="1">
    <citation type="submission" date="2023-03" db="EMBL/GenBank/DDBJ databases">
        <authorList>
            <person name="Shen W."/>
            <person name="Cai J."/>
        </authorList>
    </citation>
    <scope>NUCLEOTIDE SEQUENCE</scope>
    <source>
        <strain evidence="2">Y37</strain>
    </source>
</reference>
<keyword evidence="1" id="KW-0812">Transmembrane</keyword>
<dbReference type="AlphaFoldDB" id="A0AAP5P7S6"/>
<dbReference type="EMBL" id="JARQDL010000004">
    <property type="protein sequence ID" value="MDT2945397.1"/>
    <property type="molecule type" value="Genomic_DNA"/>
</dbReference>